<keyword evidence="3" id="KW-1185">Reference proteome</keyword>
<evidence type="ECO:0000313" key="2">
    <source>
        <dbReference type="EMBL" id="RKQ93272.1"/>
    </source>
</evidence>
<dbReference type="InterPro" id="IPR036291">
    <property type="entry name" value="NAD(P)-bd_dom_sf"/>
</dbReference>
<dbReference type="PANTHER" id="PTHR47129">
    <property type="entry name" value="QUINONE OXIDOREDUCTASE 2"/>
    <property type="match status" value="1"/>
</dbReference>
<gene>
    <name evidence="2" type="ORF">C8N24_3133</name>
</gene>
<accession>A0A660LDY5</accession>
<proteinExistence type="predicted"/>
<feature type="domain" description="NAD(P)-binding" evidence="1">
    <location>
        <begin position="8"/>
        <end position="181"/>
    </location>
</feature>
<reference evidence="2 3" key="1">
    <citation type="submission" date="2018-10" db="EMBL/GenBank/DDBJ databases">
        <title>Genomic Encyclopedia of Archaeal and Bacterial Type Strains, Phase II (KMG-II): from individual species to whole genera.</title>
        <authorList>
            <person name="Goeker M."/>
        </authorList>
    </citation>
    <scope>NUCLEOTIDE SEQUENCE [LARGE SCALE GENOMIC DNA]</scope>
    <source>
        <strain evidence="2 3">DSM 14954</strain>
    </source>
</reference>
<dbReference type="Gene3D" id="3.40.50.720">
    <property type="entry name" value="NAD(P)-binding Rossmann-like Domain"/>
    <property type="match status" value="1"/>
</dbReference>
<dbReference type="Proteomes" id="UP000278962">
    <property type="component" value="Unassembled WGS sequence"/>
</dbReference>
<dbReference type="PANTHER" id="PTHR47129:SF1">
    <property type="entry name" value="NMRA-LIKE DOMAIN-CONTAINING PROTEIN"/>
    <property type="match status" value="1"/>
</dbReference>
<dbReference type="RefSeq" id="WP_121251245.1">
    <property type="nucleotide sequence ID" value="NZ_RBIL01000001.1"/>
</dbReference>
<dbReference type="InterPro" id="IPR052718">
    <property type="entry name" value="NmrA-type_oxidoreductase"/>
</dbReference>
<dbReference type="SUPFAM" id="SSF51735">
    <property type="entry name" value="NAD(P)-binding Rossmann-fold domains"/>
    <property type="match status" value="1"/>
</dbReference>
<name>A0A660LDY5_9ACTN</name>
<dbReference type="Pfam" id="PF13460">
    <property type="entry name" value="NAD_binding_10"/>
    <property type="match status" value="1"/>
</dbReference>
<evidence type="ECO:0000313" key="3">
    <source>
        <dbReference type="Proteomes" id="UP000278962"/>
    </source>
</evidence>
<dbReference type="InterPro" id="IPR016040">
    <property type="entry name" value="NAD(P)-bd_dom"/>
</dbReference>
<organism evidence="2 3">
    <name type="scientific">Solirubrobacter pauli</name>
    <dbReference type="NCBI Taxonomy" id="166793"/>
    <lineage>
        <taxon>Bacteria</taxon>
        <taxon>Bacillati</taxon>
        <taxon>Actinomycetota</taxon>
        <taxon>Thermoleophilia</taxon>
        <taxon>Solirubrobacterales</taxon>
        <taxon>Solirubrobacteraceae</taxon>
        <taxon>Solirubrobacter</taxon>
    </lineage>
</organism>
<dbReference type="OrthoDB" id="3243290at2"/>
<protein>
    <submittedName>
        <fullName evidence="2">Uncharacterized protein YbjT (DUF2867 family)</fullName>
    </submittedName>
</protein>
<sequence>MPLIAVTGASGAVGTRLVARLAAAGADQRLVVRDRARAPEVAGAEVREASGYGAGEAVRAALEGADVLFLMPAAEAPDRVAQHRTAVDAAVAAGVRRIVYLSFFGAAPDATFTLARDHWHTEQHIRATGLPWTFLRMNLYMDFVPSMVGEDGVIRGPAGTGRVAAVLRDDVAAAAAAVLTADGHDGQTHDLTGPSAFSLDEAAEQLGVRFHDETDEEAFASRAGFGAPEFEVRGWVSSYWAIRDGSLDGPTDAVRRLTGREPVSLAEHLRRV</sequence>
<evidence type="ECO:0000259" key="1">
    <source>
        <dbReference type="Pfam" id="PF13460"/>
    </source>
</evidence>
<comment type="caution">
    <text evidence="2">The sequence shown here is derived from an EMBL/GenBank/DDBJ whole genome shotgun (WGS) entry which is preliminary data.</text>
</comment>
<dbReference type="EMBL" id="RBIL01000001">
    <property type="protein sequence ID" value="RKQ93272.1"/>
    <property type="molecule type" value="Genomic_DNA"/>
</dbReference>
<dbReference type="AlphaFoldDB" id="A0A660LDY5"/>
<dbReference type="Gene3D" id="3.90.25.10">
    <property type="entry name" value="UDP-galactose 4-epimerase, domain 1"/>
    <property type="match status" value="1"/>
</dbReference>
<dbReference type="CDD" id="cd05269">
    <property type="entry name" value="TMR_SDR_a"/>
    <property type="match status" value="1"/>
</dbReference>